<dbReference type="PANTHER" id="PTHR14493:SF50">
    <property type="entry name" value="RING FINGER PROTEIN UNKEMPT"/>
    <property type="match status" value="1"/>
</dbReference>
<feature type="region of interest" description="Disordered" evidence="6">
    <location>
        <begin position="368"/>
        <end position="388"/>
    </location>
</feature>
<keyword evidence="1 5" id="KW-0479">Metal-binding</keyword>
<evidence type="ECO:0000256" key="5">
    <source>
        <dbReference type="PROSITE-ProRule" id="PRU00723"/>
    </source>
</evidence>
<dbReference type="PROSITE" id="PS50103">
    <property type="entry name" value="ZF_C3H1"/>
    <property type="match status" value="1"/>
</dbReference>
<reference evidence="8" key="1">
    <citation type="submission" date="2021-01" db="EMBL/GenBank/DDBJ databases">
        <authorList>
            <person name="Corre E."/>
            <person name="Pelletier E."/>
            <person name="Niang G."/>
            <person name="Scheremetjew M."/>
            <person name="Finn R."/>
            <person name="Kale V."/>
            <person name="Holt S."/>
            <person name="Cochrane G."/>
            <person name="Meng A."/>
            <person name="Brown T."/>
            <person name="Cohen L."/>
        </authorList>
    </citation>
    <scope>NUCLEOTIDE SEQUENCE</scope>
    <source>
        <strain evidence="8">Pbaha01</strain>
    </source>
</reference>
<feature type="compositionally biased region" description="Low complexity" evidence="6">
    <location>
        <begin position="293"/>
        <end position="308"/>
    </location>
</feature>
<name>A0A7S0B742_9DINO</name>
<evidence type="ECO:0000256" key="1">
    <source>
        <dbReference type="ARBA" id="ARBA00022723"/>
    </source>
</evidence>
<dbReference type="GO" id="GO:0008270">
    <property type="term" value="F:zinc ion binding"/>
    <property type="evidence" value="ECO:0007669"/>
    <property type="project" value="UniProtKB-KW"/>
</dbReference>
<keyword evidence="3 5" id="KW-0862">Zinc</keyword>
<dbReference type="PANTHER" id="PTHR14493">
    <property type="entry name" value="UNKEMPT FAMILY MEMBER"/>
    <property type="match status" value="1"/>
</dbReference>
<keyword evidence="4" id="KW-0238">DNA-binding</keyword>
<feature type="compositionally biased region" description="Basic residues" evidence="6">
    <location>
        <begin position="309"/>
        <end position="319"/>
    </location>
</feature>
<evidence type="ECO:0000256" key="3">
    <source>
        <dbReference type="ARBA" id="ARBA00022833"/>
    </source>
</evidence>
<feature type="domain" description="C3H1-type" evidence="7">
    <location>
        <begin position="172"/>
        <end position="211"/>
    </location>
</feature>
<evidence type="ECO:0000313" key="8">
    <source>
        <dbReference type="EMBL" id="CAD8385351.1"/>
    </source>
</evidence>
<feature type="region of interest" description="Disordered" evidence="6">
    <location>
        <begin position="282"/>
        <end position="334"/>
    </location>
</feature>
<evidence type="ECO:0000259" key="7">
    <source>
        <dbReference type="PROSITE" id="PS50103"/>
    </source>
</evidence>
<dbReference type="InterPro" id="IPR045234">
    <property type="entry name" value="Unkempt-like"/>
</dbReference>
<protein>
    <recommendedName>
        <fullName evidence="7">C3H1-type domain-containing protein</fullName>
    </recommendedName>
</protein>
<proteinExistence type="predicted"/>
<dbReference type="GO" id="GO:0003677">
    <property type="term" value="F:DNA binding"/>
    <property type="evidence" value="ECO:0007669"/>
    <property type="project" value="UniProtKB-KW"/>
</dbReference>
<gene>
    <name evidence="8" type="ORF">PBAH0796_LOCUS29039</name>
</gene>
<dbReference type="SMART" id="SM00356">
    <property type="entry name" value="ZnF_C3H1"/>
    <property type="match status" value="4"/>
</dbReference>
<evidence type="ECO:0000256" key="6">
    <source>
        <dbReference type="SAM" id="MobiDB-lite"/>
    </source>
</evidence>
<keyword evidence="2 5" id="KW-0863">Zinc-finger</keyword>
<dbReference type="InterPro" id="IPR000571">
    <property type="entry name" value="Znf_CCCH"/>
</dbReference>
<accession>A0A7S0B742</accession>
<dbReference type="InterPro" id="IPR057444">
    <property type="entry name" value="Znf-CCCH_AtC3H23-like"/>
</dbReference>
<feature type="compositionally biased region" description="Polar residues" evidence="6">
    <location>
        <begin position="521"/>
        <end position="533"/>
    </location>
</feature>
<sequence length="579" mass="62537">MAAQAPVEEGLVREFKTRRCTLWDAGSHDHRACPFFHGDRDRRRAVLGAGQRLLYSADPCGEKFDSTRSCSKGDACGFCHSTAELLYHPDIFRKRLCHQGTQCLRGRFCAFAHSRRELLVPHFTEADEWNPSEDFIAHHFKTQWCPIGGPHDWEACVYAHTYRDWRRVPAIGYSSRPCPHWSRSTASGPLEMAYGDRCPRGMACPLAHGSKEQLYHPSFYKTNPCSEKQCKRGALCAFNHGPCDARRGSEVDAPVQPPLRERDLLPDTEELLAVLQPTCLQPPKYHALEDPSRTSSTGGSASSGPAPKGRGRGGARARGRGPALPTRSRPALAAVTAGPDAWAPAWAGPAEEDAWGEQARSFAGVAQLQESGPWPHMPPPSSAGGCSRRHPSFPEHFVPYYCQWMSYADPNGQTLHYPDYGSGESVDRWGAPTHDGFRPLVWDMAAMPLLSAQAATMPSTQSRWMMEAEETAEAGAEADVLPADVESLPSLLALDGLLQSVEGLSQQPVGGRGAKHGLRTPSWSPPQSATPTEVPSPRPVELTAGSSGGSGHASPDDVVPALEGRLAVAGAAAGAPGPV</sequence>
<dbReference type="AlphaFoldDB" id="A0A7S0B742"/>
<feature type="zinc finger region" description="C3H1-type" evidence="5">
    <location>
        <begin position="172"/>
        <end position="211"/>
    </location>
</feature>
<feature type="region of interest" description="Disordered" evidence="6">
    <location>
        <begin position="506"/>
        <end position="561"/>
    </location>
</feature>
<evidence type="ECO:0000256" key="4">
    <source>
        <dbReference type="ARBA" id="ARBA00023125"/>
    </source>
</evidence>
<dbReference type="EMBL" id="HBEG01047699">
    <property type="protein sequence ID" value="CAD8385351.1"/>
    <property type="molecule type" value="Transcribed_RNA"/>
</dbReference>
<dbReference type="Pfam" id="PF25512">
    <property type="entry name" value="zf-CCCH_AtC3H23"/>
    <property type="match status" value="1"/>
</dbReference>
<evidence type="ECO:0000256" key="2">
    <source>
        <dbReference type="ARBA" id="ARBA00022771"/>
    </source>
</evidence>
<organism evidence="8">
    <name type="scientific">Pyrodinium bahamense</name>
    <dbReference type="NCBI Taxonomy" id="73915"/>
    <lineage>
        <taxon>Eukaryota</taxon>
        <taxon>Sar</taxon>
        <taxon>Alveolata</taxon>
        <taxon>Dinophyceae</taxon>
        <taxon>Gonyaulacales</taxon>
        <taxon>Pyrocystaceae</taxon>
        <taxon>Pyrodinium</taxon>
    </lineage>
</organism>